<evidence type="ECO:0000256" key="1">
    <source>
        <dbReference type="SAM" id="MobiDB-lite"/>
    </source>
</evidence>
<evidence type="ECO:0000313" key="2">
    <source>
        <dbReference type="EMBL" id="HJG85783.1"/>
    </source>
</evidence>
<reference evidence="2" key="1">
    <citation type="journal article" date="2021" name="PeerJ">
        <title>Extensive microbial diversity within the chicken gut microbiome revealed by metagenomics and culture.</title>
        <authorList>
            <person name="Gilroy R."/>
            <person name="Ravi A."/>
            <person name="Getino M."/>
            <person name="Pursley I."/>
            <person name="Horton D.L."/>
            <person name="Alikhan N.F."/>
            <person name="Baker D."/>
            <person name="Gharbi K."/>
            <person name="Hall N."/>
            <person name="Watson M."/>
            <person name="Adriaenssens E.M."/>
            <person name="Foster-Nyarko E."/>
            <person name="Jarju S."/>
            <person name="Secka A."/>
            <person name="Antonio M."/>
            <person name="Oren A."/>
            <person name="Chaudhuri R.R."/>
            <person name="La Ragione R."/>
            <person name="Hildebrand F."/>
            <person name="Pallen M.J."/>
        </authorList>
    </citation>
    <scope>NUCLEOTIDE SEQUENCE</scope>
    <source>
        <strain evidence="2">CHK179-5677</strain>
    </source>
</reference>
<dbReference type="Proteomes" id="UP000760668">
    <property type="component" value="Unassembled WGS sequence"/>
</dbReference>
<comment type="caution">
    <text evidence="2">The sequence shown here is derived from an EMBL/GenBank/DDBJ whole genome shotgun (WGS) entry which is preliminary data.</text>
</comment>
<dbReference type="EMBL" id="DYUC01000016">
    <property type="protein sequence ID" value="HJG85783.1"/>
    <property type="molecule type" value="Genomic_DNA"/>
</dbReference>
<proteinExistence type="predicted"/>
<protein>
    <submittedName>
        <fullName evidence="2">Uncharacterized protein</fullName>
    </submittedName>
</protein>
<sequence length="765" mass="77627">MSTINKLVYGDITLTDDEIEDGEAYTALALLSDALEIGTLQVQLIIRDQAVGAALLAFRRNDKLLYYHRDALRGTYYIERIQRTGPYSYELTANDAVALLEQSTHYGGIYTGQTVAEVVAHICNIPYLIQTRFAGVKLYGWLPIATRRANLTQVLFAVGASAKVDQNGTLRIESLWDGVTAAIPEDRVLLGDSVGYSARVTEVSVLEHQYIPGSETVDLFDGTALEGDIIQFSEPVHTLSAEGFSVLESGANYARLSAGTGKLTGKKYVHTTRDVRAQVLPDDVPNVVEVKEATLVSLVNSSAVAQRLARYYACLDTLTHDIIHQGEAPGDVVAFEHPFGGAATGCIKDTAVALGSRPVATEHVLVGYKPPSFEGTETLSQRVVLTGEGTWTVPEGVTEVTAVVIDGGEDGEDGADGQLGGQYSAQNNQGSNSVFVQRPSSGTNSGQTTATASVSSYGSGSKGEGGAGGKGGSPGRVLRDIVKVSPGEQIPYRCGAARARGEDHTETTFGGITSASGSPSEQGYTDPTTGETYASAGVSGTAGGAGGEAGAAGEAVGGAEGGAPAEGGSTTRNASDNDAVSGWSASYTVTANIQIGSAGGGGAGGGSGDRDGTPGGAAALNGEISVTANASTGGGTAQSPAINGGAGGNGADGADAEHYGSGGNGAGGGGGNGVPGRGSVTCDTTVKGIVWSTLGGTGSGRTFYAYATARAMGTTSSAGKGGKGGKGAPGCVILYYGILRPIPSGPVRDKTGRLVLDRLGRRIIV</sequence>
<feature type="compositionally biased region" description="Gly residues" evidence="1">
    <location>
        <begin position="540"/>
        <end position="565"/>
    </location>
</feature>
<feature type="region of interest" description="Disordered" evidence="1">
    <location>
        <begin position="629"/>
        <end position="672"/>
    </location>
</feature>
<evidence type="ECO:0000313" key="3">
    <source>
        <dbReference type="Proteomes" id="UP000760668"/>
    </source>
</evidence>
<gene>
    <name evidence="2" type="ORF">K8V01_01940</name>
</gene>
<feature type="compositionally biased region" description="Polar residues" evidence="1">
    <location>
        <begin position="629"/>
        <end position="641"/>
    </location>
</feature>
<feature type="region of interest" description="Disordered" evidence="1">
    <location>
        <begin position="600"/>
        <end position="619"/>
    </location>
</feature>
<feature type="region of interest" description="Disordered" evidence="1">
    <location>
        <begin position="496"/>
        <end position="577"/>
    </location>
</feature>
<organism evidence="2 3">
    <name type="scientific">Pseudoflavonifractor capillosus</name>
    <dbReference type="NCBI Taxonomy" id="106588"/>
    <lineage>
        <taxon>Bacteria</taxon>
        <taxon>Bacillati</taxon>
        <taxon>Bacillota</taxon>
        <taxon>Clostridia</taxon>
        <taxon>Eubacteriales</taxon>
        <taxon>Oscillospiraceae</taxon>
        <taxon>Pseudoflavonifractor</taxon>
    </lineage>
</organism>
<feature type="region of interest" description="Disordered" evidence="1">
    <location>
        <begin position="407"/>
        <end position="477"/>
    </location>
</feature>
<feature type="compositionally biased region" description="Polar residues" evidence="1">
    <location>
        <begin position="423"/>
        <end position="452"/>
    </location>
</feature>
<reference evidence="2" key="2">
    <citation type="submission" date="2021-09" db="EMBL/GenBank/DDBJ databases">
        <authorList>
            <person name="Gilroy R."/>
        </authorList>
    </citation>
    <scope>NUCLEOTIDE SEQUENCE</scope>
    <source>
        <strain evidence="2">CHK179-5677</strain>
    </source>
</reference>
<dbReference type="AlphaFoldDB" id="A0A921MJM4"/>
<dbReference type="RefSeq" id="WP_295368643.1">
    <property type="nucleotide sequence ID" value="NZ_DYUC01000016.1"/>
</dbReference>
<feature type="compositionally biased region" description="Gly residues" evidence="1">
    <location>
        <begin position="660"/>
        <end position="672"/>
    </location>
</feature>
<feature type="compositionally biased region" description="Polar residues" evidence="1">
    <location>
        <begin position="507"/>
        <end position="532"/>
    </location>
</feature>
<accession>A0A921MJM4</accession>
<feature type="compositionally biased region" description="Gly residues" evidence="1">
    <location>
        <begin position="460"/>
        <end position="474"/>
    </location>
</feature>
<name>A0A921MJM4_9FIRM</name>